<dbReference type="InterPro" id="IPR015946">
    <property type="entry name" value="KH_dom-like_a/b"/>
</dbReference>
<dbReference type="PROSITE" id="PS01319">
    <property type="entry name" value="RBFA"/>
    <property type="match status" value="1"/>
</dbReference>
<proteinExistence type="inferred from homology"/>
<evidence type="ECO:0000313" key="4">
    <source>
        <dbReference type="EMBL" id="PIP18764.1"/>
    </source>
</evidence>
<organism evidence="4 5">
    <name type="scientific">Candidatus Sherwoodlollariibacterium unditelluris</name>
    <dbReference type="NCBI Taxonomy" id="1974757"/>
    <lineage>
        <taxon>Bacteria</taxon>
        <taxon>Pseudomonadati</taxon>
        <taxon>Candidatus Omnitrophota</taxon>
        <taxon>Candidatus Sherwoodlollariibacterium</taxon>
    </lineage>
</organism>
<dbReference type="Pfam" id="PF02033">
    <property type="entry name" value="RBFA"/>
    <property type="match status" value="1"/>
</dbReference>
<sequence>MSRQDKVGEAIRQEASIIIHDKLKDPRLGFITITRVEMTHDLRFAKIFFSVLGNEEAYKKTKEALNSSMGFVRRLVARRLNLRFAPEIAFYEDRSTEYSVHIEEILNKIKESDKSCPSPNEAAGGDGNEKEGAG</sequence>
<reference evidence="4 5" key="1">
    <citation type="submission" date="2017-09" db="EMBL/GenBank/DDBJ databases">
        <title>Depth-based differentiation of microbial function through sediment-hosted aquifers and enrichment of novel symbionts in the deep terrestrial subsurface.</title>
        <authorList>
            <person name="Probst A.J."/>
            <person name="Ladd B."/>
            <person name="Jarett J.K."/>
            <person name="Geller-Mcgrath D.E."/>
            <person name="Sieber C.M."/>
            <person name="Emerson J.B."/>
            <person name="Anantharaman K."/>
            <person name="Thomas B.C."/>
            <person name="Malmstrom R."/>
            <person name="Stieglmeier M."/>
            <person name="Klingl A."/>
            <person name="Woyke T."/>
            <person name="Ryan C.M."/>
            <person name="Banfield J.F."/>
        </authorList>
    </citation>
    <scope>NUCLEOTIDE SEQUENCE [LARGE SCALE GENOMIC DNA]</scope>
    <source>
        <strain evidence="4">CG23_combo_of_CG06-09_8_20_14_all_41_10</strain>
    </source>
</reference>
<keyword evidence="1 2" id="KW-0690">Ribosome biogenesis</keyword>
<dbReference type="HAMAP" id="MF_00003">
    <property type="entry name" value="RbfA"/>
    <property type="match status" value="1"/>
</dbReference>
<evidence type="ECO:0000256" key="2">
    <source>
        <dbReference type="HAMAP-Rule" id="MF_00003"/>
    </source>
</evidence>
<dbReference type="InterPro" id="IPR020053">
    <property type="entry name" value="Ribosome-bd_factorA_CS"/>
</dbReference>
<dbReference type="AlphaFoldDB" id="A0A2G9YHU6"/>
<evidence type="ECO:0000256" key="1">
    <source>
        <dbReference type="ARBA" id="ARBA00022517"/>
    </source>
</evidence>
<keyword evidence="2" id="KW-0963">Cytoplasm</keyword>
<comment type="subunit">
    <text evidence="2">Monomer. Binds 30S ribosomal subunits, but not 50S ribosomal subunits or 70S ribosomes.</text>
</comment>
<dbReference type="Proteomes" id="UP000231292">
    <property type="component" value="Unassembled WGS sequence"/>
</dbReference>
<dbReference type="InterPro" id="IPR000238">
    <property type="entry name" value="RbfA"/>
</dbReference>
<dbReference type="PANTHER" id="PTHR33515">
    <property type="entry name" value="RIBOSOME-BINDING FACTOR A, CHLOROPLASTIC-RELATED"/>
    <property type="match status" value="1"/>
</dbReference>
<dbReference type="Gene3D" id="3.30.300.20">
    <property type="match status" value="1"/>
</dbReference>
<evidence type="ECO:0000313" key="5">
    <source>
        <dbReference type="Proteomes" id="UP000231292"/>
    </source>
</evidence>
<dbReference type="GO" id="GO:0005829">
    <property type="term" value="C:cytosol"/>
    <property type="evidence" value="ECO:0007669"/>
    <property type="project" value="TreeGrafter"/>
</dbReference>
<dbReference type="GO" id="GO:0030490">
    <property type="term" value="P:maturation of SSU-rRNA"/>
    <property type="evidence" value="ECO:0007669"/>
    <property type="project" value="UniProtKB-UniRule"/>
</dbReference>
<comment type="function">
    <text evidence="2">One of several proteins that assist in the late maturation steps of the functional core of the 30S ribosomal subunit. Associates with free 30S ribosomal subunits (but not with 30S subunits that are part of 70S ribosomes or polysomes). Required for efficient processing of 16S rRNA. May interact with the 5'-terminal helix region of 16S rRNA.</text>
</comment>
<dbReference type="EMBL" id="PCRK01000167">
    <property type="protein sequence ID" value="PIP18764.1"/>
    <property type="molecule type" value="Genomic_DNA"/>
</dbReference>
<dbReference type="InterPro" id="IPR023799">
    <property type="entry name" value="RbfA_dom_sf"/>
</dbReference>
<dbReference type="NCBIfam" id="TIGR00082">
    <property type="entry name" value="rbfA"/>
    <property type="match status" value="1"/>
</dbReference>
<comment type="caution">
    <text evidence="4">The sequence shown here is derived from an EMBL/GenBank/DDBJ whole genome shotgun (WGS) entry which is preliminary data.</text>
</comment>
<dbReference type="GO" id="GO:0043024">
    <property type="term" value="F:ribosomal small subunit binding"/>
    <property type="evidence" value="ECO:0007669"/>
    <property type="project" value="TreeGrafter"/>
</dbReference>
<evidence type="ECO:0000256" key="3">
    <source>
        <dbReference type="SAM" id="MobiDB-lite"/>
    </source>
</evidence>
<comment type="similarity">
    <text evidence="2">Belongs to the RbfA family.</text>
</comment>
<name>A0A2G9YHU6_9BACT</name>
<accession>A0A2G9YHU6</accession>
<dbReference type="PANTHER" id="PTHR33515:SF1">
    <property type="entry name" value="RIBOSOME-BINDING FACTOR A, CHLOROPLASTIC-RELATED"/>
    <property type="match status" value="1"/>
</dbReference>
<protein>
    <recommendedName>
        <fullName evidence="2">Ribosome-binding factor A</fullName>
    </recommendedName>
</protein>
<comment type="subcellular location">
    <subcellularLocation>
        <location evidence="2">Cytoplasm</location>
    </subcellularLocation>
</comment>
<dbReference type="SUPFAM" id="SSF89919">
    <property type="entry name" value="Ribosome-binding factor A, RbfA"/>
    <property type="match status" value="1"/>
</dbReference>
<feature type="region of interest" description="Disordered" evidence="3">
    <location>
        <begin position="111"/>
        <end position="134"/>
    </location>
</feature>
<gene>
    <name evidence="2" type="primary">rbfA</name>
    <name evidence="4" type="ORF">COX41_06450</name>
</gene>